<dbReference type="Proteomes" id="UP000237105">
    <property type="component" value="Unassembled WGS sequence"/>
</dbReference>
<evidence type="ECO:0000256" key="1">
    <source>
        <dbReference type="SAM" id="MobiDB-lite"/>
    </source>
</evidence>
<name>A0A2P5A5B9_PARAD</name>
<dbReference type="InterPro" id="IPR016549">
    <property type="entry name" value="UCP009193"/>
</dbReference>
<gene>
    <name evidence="2" type="ORF">PanWU01x14_367350</name>
</gene>
<comment type="caution">
    <text evidence="2">The sequence shown here is derived from an EMBL/GenBank/DDBJ whole genome shotgun (WGS) entry which is preliminary data.</text>
</comment>
<accession>A0A2P5A5B9</accession>
<dbReference type="PANTHER" id="PTHR33675:SF1">
    <property type="entry name" value="HOLOCARBOXYLASE SYNTHETASE"/>
    <property type="match status" value="1"/>
</dbReference>
<keyword evidence="2" id="KW-0675">Receptor</keyword>
<sequence length="215" mass="24049">MAKKRKSDATRLDEVDRTMYTTFCSAANSLSQLYTQAMNHQRLSFQAGERQGLEKLYQWIVRQQEEGSRVTTPDIVAYLQNELDYGAEEPPMSPRMLLQQQHLQTAMHSTNLGPTVPAAPAAPTPVGQGLRWGNSDQQAKNSVFSNALSSPVRQSLQPYQLAAQGSYHSSNFIPYGNGPRNNPEVNYNHHQNRDTPMSNDSLDMHADSPDNGFPR</sequence>
<dbReference type="AlphaFoldDB" id="A0A2P5A5B9"/>
<reference evidence="3" key="1">
    <citation type="submission" date="2016-06" db="EMBL/GenBank/DDBJ databases">
        <title>Parallel loss of symbiosis genes in relatives of nitrogen-fixing non-legume Parasponia.</title>
        <authorList>
            <person name="Van Velzen R."/>
            <person name="Holmer R."/>
            <person name="Bu F."/>
            <person name="Rutten L."/>
            <person name="Van Zeijl A."/>
            <person name="Liu W."/>
            <person name="Santuari L."/>
            <person name="Cao Q."/>
            <person name="Sharma T."/>
            <person name="Shen D."/>
            <person name="Roswanjaya Y."/>
            <person name="Wardhani T."/>
            <person name="Kalhor M.S."/>
            <person name="Jansen J."/>
            <person name="Van den Hoogen J."/>
            <person name="Gungor B."/>
            <person name="Hartog M."/>
            <person name="Hontelez J."/>
            <person name="Verver J."/>
            <person name="Yang W.-C."/>
            <person name="Schijlen E."/>
            <person name="Repin R."/>
            <person name="Schilthuizen M."/>
            <person name="Schranz E."/>
            <person name="Heidstra R."/>
            <person name="Miyata K."/>
            <person name="Fedorova E."/>
            <person name="Kohlen W."/>
            <person name="Bisseling T."/>
            <person name="Smit S."/>
            <person name="Geurts R."/>
        </authorList>
    </citation>
    <scope>NUCLEOTIDE SEQUENCE [LARGE SCALE GENOMIC DNA]</scope>
    <source>
        <strain evidence="3">cv. WU1-14</strain>
    </source>
</reference>
<protein>
    <submittedName>
        <fullName evidence="2">Nuclear receptor family 2 group C protein</fullName>
    </submittedName>
</protein>
<dbReference type="PIRSF" id="PIRSF009193">
    <property type="entry name" value="UCP009193"/>
    <property type="match status" value="1"/>
</dbReference>
<dbReference type="PANTHER" id="PTHR33675">
    <property type="entry name" value="NUCLEAR RECEPTOR FAMILY 2 GROUP C PROTEIN"/>
    <property type="match status" value="1"/>
</dbReference>
<evidence type="ECO:0000313" key="3">
    <source>
        <dbReference type="Proteomes" id="UP000237105"/>
    </source>
</evidence>
<dbReference type="STRING" id="3476.A0A2P5A5B9"/>
<keyword evidence="3" id="KW-1185">Reference proteome</keyword>
<proteinExistence type="predicted"/>
<dbReference type="OrthoDB" id="755598at2759"/>
<organism evidence="2 3">
    <name type="scientific">Parasponia andersonii</name>
    <name type="common">Sponia andersonii</name>
    <dbReference type="NCBI Taxonomy" id="3476"/>
    <lineage>
        <taxon>Eukaryota</taxon>
        <taxon>Viridiplantae</taxon>
        <taxon>Streptophyta</taxon>
        <taxon>Embryophyta</taxon>
        <taxon>Tracheophyta</taxon>
        <taxon>Spermatophyta</taxon>
        <taxon>Magnoliopsida</taxon>
        <taxon>eudicotyledons</taxon>
        <taxon>Gunneridae</taxon>
        <taxon>Pentapetalae</taxon>
        <taxon>rosids</taxon>
        <taxon>fabids</taxon>
        <taxon>Rosales</taxon>
        <taxon>Cannabaceae</taxon>
        <taxon>Parasponia</taxon>
    </lineage>
</organism>
<evidence type="ECO:0000313" key="2">
    <source>
        <dbReference type="EMBL" id="PON31733.1"/>
    </source>
</evidence>
<dbReference type="EMBL" id="JXTB01000940">
    <property type="protein sequence ID" value="PON31733.1"/>
    <property type="molecule type" value="Genomic_DNA"/>
</dbReference>
<feature type="region of interest" description="Disordered" evidence="1">
    <location>
        <begin position="172"/>
        <end position="215"/>
    </location>
</feature>
<feature type="compositionally biased region" description="Polar residues" evidence="1">
    <location>
        <begin position="179"/>
        <end position="201"/>
    </location>
</feature>